<protein>
    <submittedName>
        <fullName evidence="1">Uncharacterized protein</fullName>
    </submittedName>
</protein>
<evidence type="ECO:0000313" key="1">
    <source>
        <dbReference type="EMBL" id="KAI5352177.1"/>
    </source>
</evidence>
<proteinExistence type="predicted"/>
<dbReference type="EMBL" id="JAJFAZ020000001">
    <property type="protein sequence ID" value="KAI5352177.1"/>
    <property type="molecule type" value="Genomic_DNA"/>
</dbReference>
<keyword evidence="2" id="KW-1185">Reference proteome</keyword>
<accession>A0AAD4ZPZ3</accession>
<reference evidence="1 2" key="1">
    <citation type="journal article" date="2022" name="G3 (Bethesda)">
        <title>Whole-genome sequence and methylome profiling of the almond [Prunus dulcis (Mill.) D.A. Webb] cultivar 'Nonpareil'.</title>
        <authorList>
            <person name="D'Amico-Willman K.M."/>
            <person name="Ouma W.Z."/>
            <person name="Meulia T."/>
            <person name="Sideli G.M."/>
            <person name="Gradziel T.M."/>
            <person name="Fresnedo-Ramirez J."/>
        </authorList>
    </citation>
    <scope>NUCLEOTIDE SEQUENCE [LARGE SCALE GENOMIC DNA]</scope>
    <source>
        <strain evidence="1">Clone GOH B32 T37-40</strain>
    </source>
</reference>
<comment type="caution">
    <text evidence="1">The sequence shown here is derived from an EMBL/GenBank/DDBJ whole genome shotgun (WGS) entry which is preliminary data.</text>
</comment>
<gene>
    <name evidence="1" type="ORF">L3X38_005068</name>
</gene>
<dbReference type="Proteomes" id="UP001054821">
    <property type="component" value="Chromosome 1"/>
</dbReference>
<evidence type="ECO:0000313" key="2">
    <source>
        <dbReference type="Proteomes" id="UP001054821"/>
    </source>
</evidence>
<organism evidence="1 2">
    <name type="scientific">Prunus dulcis</name>
    <name type="common">Almond</name>
    <name type="synonym">Amygdalus dulcis</name>
    <dbReference type="NCBI Taxonomy" id="3755"/>
    <lineage>
        <taxon>Eukaryota</taxon>
        <taxon>Viridiplantae</taxon>
        <taxon>Streptophyta</taxon>
        <taxon>Embryophyta</taxon>
        <taxon>Tracheophyta</taxon>
        <taxon>Spermatophyta</taxon>
        <taxon>Magnoliopsida</taxon>
        <taxon>eudicotyledons</taxon>
        <taxon>Gunneridae</taxon>
        <taxon>Pentapetalae</taxon>
        <taxon>rosids</taxon>
        <taxon>fabids</taxon>
        <taxon>Rosales</taxon>
        <taxon>Rosaceae</taxon>
        <taxon>Amygdaloideae</taxon>
        <taxon>Amygdaleae</taxon>
        <taxon>Prunus</taxon>
    </lineage>
</organism>
<dbReference type="AlphaFoldDB" id="A0AAD4ZPZ3"/>
<sequence length="142" mass="15095">MARPALGWARLGLGCLKPNSGTETSQTSSSLPGTQCVLCNSENSSQERCCYAFFTEVFHRASGGGILAQPPIGLLEAGQNSAIATQIREFRKSKALSCNRLKNSGPILASPTQHSNPNPVLSNPTHHGLNSQKFIGFKVLSV</sequence>
<name>A0AAD4ZPZ3_PRUDU</name>